<sequence length="112" mass="12220">MHTTREAQYASRTGAAGAWEWGAALGLSHVPGDDRNDGQNTAPACRLRRLVLKLQGNGDAQPRKQLTLRSTASFNISAFNNGSDLRLTFPDIDSSKTSLNRSKRYLAASRDT</sequence>
<dbReference type="EMBL" id="OW152816">
    <property type="protein sequence ID" value="CAH2066023.1"/>
    <property type="molecule type" value="Genomic_DNA"/>
</dbReference>
<name>A0ABN8IUP4_9NEOP</name>
<keyword evidence="2" id="KW-1185">Reference proteome</keyword>
<evidence type="ECO:0000313" key="2">
    <source>
        <dbReference type="Proteomes" id="UP000837857"/>
    </source>
</evidence>
<gene>
    <name evidence="1" type="ORF">IPOD504_LOCUS13242</name>
</gene>
<protein>
    <submittedName>
        <fullName evidence="1">Uncharacterized protein</fullName>
    </submittedName>
</protein>
<evidence type="ECO:0000313" key="1">
    <source>
        <dbReference type="EMBL" id="CAH2066023.1"/>
    </source>
</evidence>
<proteinExistence type="predicted"/>
<dbReference type="Proteomes" id="UP000837857">
    <property type="component" value="Chromosome 4"/>
</dbReference>
<feature type="non-terminal residue" evidence="1">
    <location>
        <position position="112"/>
    </location>
</feature>
<organism evidence="1 2">
    <name type="scientific">Iphiclides podalirius</name>
    <name type="common">scarce swallowtail</name>
    <dbReference type="NCBI Taxonomy" id="110791"/>
    <lineage>
        <taxon>Eukaryota</taxon>
        <taxon>Metazoa</taxon>
        <taxon>Ecdysozoa</taxon>
        <taxon>Arthropoda</taxon>
        <taxon>Hexapoda</taxon>
        <taxon>Insecta</taxon>
        <taxon>Pterygota</taxon>
        <taxon>Neoptera</taxon>
        <taxon>Endopterygota</taxon>
        <taxon>Lepidoptera</taxon>
        <taxon>Glossata</taxon>
        <taxon>Ditrysia</taxon>
        <taxon>Papilionoidea</taxon>
        <taxon>Papilionidae</taxon>
        <taxon>Papilioninae</taxon>
        <taxon>Iphiclides</taxon>
    </lineage>
</organism>
<reference evidence="1" key="1">
    <citation type="submission" date="2022-03" db="EMBL/GenBank/DDBJ databases">
        <authorList>
            <person name="Martin H S."/>
        </authorList>
    </citation>
    <scope>NUCLEOTIDE SEQUENCE</scope>
</reference>
<accession>A0ABN8IUP4</accession>